<evidence type="ECO:0008006" key="4">
    <source>
        <dbReference type="Google" id="ProtNLM"/>
    </source>
</evidence>
<dbReference type="OrthoDB" id="166615at2"/>
<dbReference type="AlphaFoldDB" id="A0A0N8GPZ9"/>
<protein>
    <recommendedName>
        <fullName evidence="4">Zincin peptidase</fullName>
    </recommendedName>
</protein>
<sequence length="207" mass="23224">MRAYSELPPDYVERGEFNLENSRLLMAMNLIGLVLLVGAGWLFAVLFTRLRPHTGEFILIFRSETPWQVLSTLLTFLVLLVLMIVLHEGLHGLAFWLFTRSRPQFTFKGWYASASAPGWYFTLPAYAIIGLLPLFGISLLGLALAPLLPESWIVPTWALLTMNAAGAIGDVMIVGWLFTLPRNALVQDFHTRTVAYVPQSARFGAER</sequence>
<feature type="transmembrane region" description="Helical" evidence="1">
    <location>
        <begin position="24"/>
        <end position="48"/>
    </location>
</feature>
<gene>
    <name evidence="2" type="ORF">SE15_08880</name>
</gene>
<proteinExistence type="predicted"/>
<evidence type="ECO:0000313" key="3">
    <source>
        <dbReference type="Proteomes" id="UP000050544"/>
    </source>
</evidence>
<keyword evidence="1" id="KW-0812">Transmembrane</keyword>
<reference evidence="2 3" key="1">
    <citation type="submission" date="2015-07" db="EMBL/GenBank/DDBJ databases">
        <title>Whole genome sequence of Thermanaerothrix daxensis DSM 23592.</title>
        <authorList>
            <person name="Hemp J."/>
            <person name="Ward L.M."/>
            <person name="Pace L.A."/>
            <person name="Fischer W.W."/>
        </authorList>
    </citation>
    <scope>NUCLEOTIDE SEQUENCE [LARGE SCALE GENOMIC DNA]</scope>
    <source>
        <strain evidence="2 3">GNS-1</strain>
    </source>
</reference>
<evidence type="ECO:0000256" key="1">
    <source>
        <dbReference type="SAM" id="Phobius"/>
    </source>
</evidence>
<feature type="transmembrane region" description="Helical" evidence="1">
    <location>
        <begin position="69"/>
        <end position="98"/>
    </location>
</feature>
<keyword evidence="1" id="KW-1133">Transmembrane helix</keyword>
<comment type="caution">
    <text evidence="2">The sequence shown here is derived from an EMBL/GenBank/DDBJ whole genome shotgun (WGS) entry which is preliminary data.</text>
</comment>
<feature type="transmembrane region" description="Helical" evidence="1">
    <location>
        <begin position="118"/>
        <end position="145"/>
    </location>
</feature>
<dbReference type="InterPro" id="IPR021683">
    <property type="entry name" value="DUF3267"/>
</dbReference>
<dbReference type="Pfam" id="PF11667">
    <property type="entry name" value="DUF3267"/>
    <property type="match status" value="1"/>
</dbReference>
<evidence type="ECO:0000313" key="2">
    <source>
        <dbReference type="EMBL" id="KPL82306.1"/>
    </source>
</evidence>
<name>A0A0N8GPZ9_9CHLR</name>
<feature type="transmembrane region" description="Helical" evidence="1">
    <location>
        <begin position="157"/>
        <end position="178"/>
    </location>
</feature>
<dbReference type="Proteomes" id="UP000050544">
    <property type="component" value="Unassembled WGS sequence"/>
</dbReference>
<organism evidence="2 3">
    <name type="scientific">Thermanaerothrix daxensis</name>
    <dbReference type="NCBI Taxonomy" id="869279"/>
    <lineage>
        <taxon>Bacteria</taxon>
        <taxon>Bacillati</taxon>
        <taxon>Chloroflexota</taxon>
        <taxon>Anaerolineae</taxon>
        <taxon>Anaerolineales</taxon>
        <taxon>Anaerolineaceae</taxon>
        <taxon>Thermanaerothrix</taxon>
    </lineage>
</organism>
<accession>A0A0N8GPZ9</accession>
<keyword evidence="3" id="KW-1185">Reference proteome</keyword>
<dbReference type="RefSeq" id="WP_054521763.1">
    <property type="nucleotide sequence ID" value="NZ_LGKO01000005.1"/>
</dbReference>
<dbReference type="EMBL" id="LGKO01000005">
    <property type="protein sequence ID" value="KPL82306.1"/>
    <property type="molecule type" value="Genomic_DNA"/>
</dbReference>
<keyword evidence="1" id="KW-0472">Membrane</keyword>
<dbReference type="STRING" id="869279.SE15_08880"/>